<dbReference type="GO" id="GO:0016989">
    <property type="term" value="F:sigma factor antagonist activity"/>
    <property type="evidence" value="ECO:0007669"/>
    <property type="project" value="TreeGrafter"/>
</dbReference>
<feature type="domain" description="FecR protein" evidence="2">
    <location>
        <begin position="77"/>
        <end position="169"/>
    </location>
</feature>
<accession>A0A5C6RRM6</accession>
<dbReference type="InterPro" id="IPR032508">
    <property type="entry name" value="FecR_C"/>
</dbReference>
<evidence type="ECO:0000256" key="1">
    <source>
        <dbReference type="SAM" id="Phobius"/>
    </source>
</evidence>
<dbReference type="OrthoDB" id="704021at2"/>
<keyword evidence="1" id="KW-0472">Membrane</keyword>
<dbReference type="Pfam" id="PF04773">
    <property type="entry name" value="FecR"/>
    <property type="match status" value="1"/>
</dbReference>
<keyword evidence="1" id="KW-0812">Transmembrane</keyword>
<dbReference type="PANTHER" id="PTHR30273">
    <property type="entry name" value="PERIPLASMIC SIGNAL SENSOR AND SIGMA FACTOR ACTIVATOR FECR-RELATED"/>
    <property type="match status" value="1"/>
</dbReference>
<comment type="caution">
    <text evidence="4">The sequence shown here is derived from an EMBL/GenBank/DDBJ whole genome shotgun (WGS) entry which is preliminary data.</text>
</comment>
<feature type="domain" description="Protein FecR C-terminal" evidence="3">
    <location>
        <begin position="213"/>
        <end position="272"/>
    </location>
</feature>
<evidence type="ECO:0000259" key="2">
    <source>
        <dbReference type="Pfam" id="PF04773"/>
    </source>
</evidence>
<dbReference type="InterPro" id="IPR006860">
    <property type="entry name" value="FecR"/>
</dbReference>
<keyword evidence="1" id="KW-1133">Transmembrane helix</keyword>
<dbReference type="Pfam" id="PF16344">
    <property type="entry name" value="FecR_C"/>
    <property type="match status" value="1"/>
</dbReference>
<evidence type="ECO:0000313" key="5">
    <source>
        <dbReference type="Proteomes" id="UP000321580"/>
    </source>
</evidence>
<name>A0A5C6RRM6_9BACT</name>
<dbReference type="EMBL" id="VOOR01000010">
    <property type="protein sequence ID" value="TXB64923.1"/>
    <property type="molecule type" value="Genomic_DNA"/>
</dbReference>
<keyword evidence="5" id="KW-1185">Reference proteome</keyword>
<reference evidence="4 5" key="1">
    <citation type="submission" date="2019-08" db="EMBL/GenBank/DDBJ databases">
        <title>Genome of Phaeodactylibacter luteus.</title>
        <authorList>
            <person name="Bowman J.P."/>
        </authorList>
    </citation>
    <scope>NUCLEOTIDE SEQUENCE [LARGE SCALE GENOMIC DNA]</scope>
    <source>
        <strain evidence="4 5">KCTC 42180</strain>
    </source>
</reference>
<organism evidence="4 5">
    <name type="scientific">Phaeodactylibacter luteus</name>
    <dbReference type="NCBI Taxonomy" id="1564516"/>
    <lineage>
        <taxon>Bacteria</taxon>
        <taxon>Pseudomonadati</taxon>
        <taxon>Bacteroidota</taxon>
        <taxon>Saprospiria</taxon>
        <taxon>Saprospirales</taxon>
        <taxon>Haliscomenobacteraceae</taxon>
        <taxon>Phaeodactylibacter</taxon>
    </lineage>
</organism>
<evidence type="ECO:0000313" key="4">
    <source>
        <dbReference type="EMBL" id="TXB64923.1"/>
    </source>
</evidence>
<dbReference type="InterPro" id="IPR012373">
    <property type="entry name" value="Ferrdict_sens_TM"/>
</dbReference>
<dbReference type="PIRSF" id="PIRSF018266">
    <property type="entry name" value="FecR"/>
    <property type="match status" value="1"/>
</dbReference>
<dbReference type="RefSeq" id="WP_147166690.1">
    <property type="nucleotide sequence ID" value="NZ_VOOR01000010.1"/>
</dbReference>
<dbReference type="AlphaFoldDB" id="A0A5C6RRM6"/>
<dbReference type="Gene3D" id="2.60.120.1440">
    <property type="match status" value="1"/>
</dbReference>
<proteinExistence type="predicted"/>
<evidence type="ECO:0000259" key="3">
    <source>
        <dbReference type="Pfam" id="PF16344"/>
    </source>
</evidence>
<protein>
    <submittedName>
        <fullName evidence="4">DUF4974 domain-containing protein</fullName>
    </submittedName>
</protein>
<sequence>MDKHDQEIWRAIEGYKSGFQPNTEAAWQKMRTRMAADEAAAPVRSLHRFWLRAAAAIVLGIGAFWAWEASTASEMAYATGPGESLSVELPDGTQAWLNQNSSLAFKSEEGARRALFSGEAFFQVAKDKERPFLIVSKGTETRVLGTAFNLRAYPEEPTVEVEVAEGKVRLSEPENGKAVELTPFEKGTYNANEGVLGKKQAPNLNGLAWRTGKLSFRQTPLSTVLTDLERFYGVDILLTDAALSHCTLTSTFEGEALEEVFLVLSTIFEFKLDSSAGQYVLKGGRCNGKELTQ</sequence>
<gene>
    <name evidence="4" type="ORF">FRY97_06775</name>
</gene>
<feature type="transmembrane region" description="Helical" evidence="1">
    <location>
        <begin position="49"/>
        <end position="67"/>
    </location>
</feature>
<dbReference type="Gene3D" id="3.55.50.30">
    <property type="match status" value="1"/>
</dbReference>
<dbReference type="Proteomes" id="UP000321580">
    <property type="component" value="Unassembled WGS sequence"/>
</dbReference>
<dbReference type="PANTHER" id="PTHR30273:SF2">
    <property type="entry name" value="PROTEIN FECR"/>
    <property type="match status" value="1"/>
</dbReference>